<dbReference type="STRING" id="40754.THII_1086"/>
<evidence type="ECO:0000313" key="1">
    <source>
        <dbReference type="EMBL" id="BAP55383.1"/>
    </source>
</evidence>
<dbReference type="HOGENOM" id="CLU_179376_3_0_6"/>
<proteinExistence type="predicted"/>
<dbReference type="KEGG" id="tig:THII_1086"/>
<dbReference type="Proteomes" id="UP000031623">
    <property type="component" value="Chromosome"/>
</dbReference>
<dbReference type="OrthoDB" id="9805830at2"/>
<gene>
    <name evidence="1" type="ORF">THII_1086</name>
</gene>
<protein>
    <recommendedName>
        <fullName evidence="3">Transcription regulator of the Arc/MetJ class</fullName>
    </recommendedName>
</protein>
<dbReference type="EMBL" id="AP014633">
    <property type="protein sequence ID" value="BAP55383.1"/>
    <property type="molecule type" value="Genomic_DNA"/>
</dbReference>
<dbReference type="InterPro" id="IPR019239">
    <property type="entry name" value="VapB_antitoxin"/>
</dbReference>
<keyword evidence="2" id="KW-1185">Reference proteome</keyword>
<organism evidence="1 2">
    <name type="scientific">Thioploca ingrica</name>
    <dbReference type="NCBI Taxonomy" id="40754"/>
    <lineage>
        <taxon>Bacteria</taxon>
        <taxon>Pseudomonadati</taxon>
        <taxon>Pseudomonadota</taxon>
        <taxon>Gammaproteobacteria</taxon>
        <taxon>Thiotrichales</taxon>
        <taxon>Thiotrichaceae</taxon>
        <taxon>Thioploca</taxon>
    </lineage>
</organism>
<name>A0A090ACE1_9GAMM</name>
<sequence>MELAIEKTLIELALKTTGLQTAEEVVSLALTELVRREQQKSLLQLKGKIRWEGDLTAWRTGRIYDDFS</sequence>
<reference evidence="1 2" key="1">
    <citation type="journal article" date="2014" name="ISME J.">
        <title>Ecophysiology of Thioploca ingrica as revealed by the complete genome sequence supplemented with proteomic evidence.</title>
        <authorList>
            <person name="Kojima H."/>
            <person name="Ogura Y."/>
            <person name="Yamamoto N."/>
            <person name="Togashi T."/>
            <person name="Mori H."/>
            <person name="Watanabe T."/>
            <person name="Nemoto F."/>
            <person name="Kurokawa K."/>
            <person name="Hayashi T."/>
            <person name="Fukui M."/>
        </authorList>
    </citation>
    <scope>NUCLEOTIDE SEQUENCE [LARGE SCALE GENOMIC DNA]</scope>
</reference>
<evidence type="ECO:0000313" key="2">
    <source>
        <dbReference type="Proteomes" id="UP000031623"/>
    </source>
</evidence>
<evidence type="ECO:0008006" key="3">
    <source>
        <dbReference type="Google" id="ProtNLM"/>
    </source>
</evidence>
<dbReference type="Pfam" id="PF09957">
    <property type="entry name" value="VapB_antitoxin"/>
    <property type="match status" value="1"/>
</dbReference>
<accession>A0A090ACE1</accession>
<dbReference type="AlphaFoldDB" id="A0A090ACE1"/>